<reference evidence="2 3" key="1">
    <citation type="submission" date="2019-02" db="EMBL/GenBank/DDBJ databases">
        <title>Sequencing the genomes of 1000 actinobacteria strains.</title>
        <authorList>
            <person name="Klenk H.-P."/>
        </authorList>
    </citation>
    <scope>NUCLEOTIDE SEQUENCE [LARGE SCALE GENOMIC DNA]</scope>
    <source>
        <strain evidence="2 3">DSM 45779</strain>
    </source>
</reference>
<dbReference type="RefSeq" id="WP_130290069.1">
    <property type="nucleotide sequence ID" value="NZ_SHKL01000001.1"/>
</dbReference>
<dbReference type="AlphaFoldDB" id="A0A4Q7UUL7"/>
<feature type="domain" description="Methyltransferase" evidence="1">
    <location>
        <begin position="56"/>
        <end position="154"/>
    </location>
</feature>
<evidence type="ECO:0000259" key="1">
    <source>
        <dbReference type="Pfam" id="PF13649"/>
    </source>
</evidence>
<dbReference type="GO" id="GO:0032259">
    <property type="term" value="P:methylation"/>
    <property type="evidence" value="ECO:0007669"/>
    <property type="project" value="UniProtKB-KW"/>
</dbReference>
<evidence type="ECO:0000313" key="3">
    <source>
        <dbReference type="Proteomes" id="UP000291591"/>
    </source>
</evidence>
<dbReference type="SUPFAM" id="SSF53335">
    <property type="entry name" value="S-adenosyl-L-methionine-dependent methyltransferases"/>
    <property type="match status" value="1"/>
</dbReference>
<keyword evidence="2" id="KW-0808">Transferase</keyword>
<dbReference type="InterPro" id="IPR041698">
    <property type="entry name" value="Methyltransf_25"/>
</dbReference>
<comment type="caution">
    <text evidence="2">The sequence shown here is derived from an EMBL/GenBank/DDBJ whole genome shotgun (WGS) entry which is preliminary data.</text>
</comment>
<keyword evidence="3" id="KW-1185">Reference proteome</keyword>
<dbReference type="InterPro" id="IPR029063">
    <property type="entry name" value="SAM-dependent_MTases_sf"/>
</dbReference>
<dbReference type="PANTHER" id="PTHR12843:SF5">
    <property type="entry name" value="EEF1A LYSINE METHYLTRANSFERASE 2"/>
    <property type="match status" value="1"/>
</dbReference>
<dbReference type="Pfam" id="PF13649">
    <property type="entry name" value="Methyltransf_25"/>
    <property type="match status" value="1"/>
</dbReference>
<dbReference type="EMBL" id="SHKL01000001">
    <property type="protein sequence ID" value="RZT85647.1"/>
    <property type="molecule type" value="Genomic_DNA"/>
</dbReference>
<keyword evidence="2" id="KW-0489">Methyltransferase</keyword>
<dbReference type="Proteomes" id="UP000291591">
    <property type="component" value="Unassembled WGS sequence"/>
</dbReference>
<accession>A0A4Q7UUL7</accession>
<gene>
    <name evidence="2" type="ORF">EV383_2523</name>
</gene>
<organism evidence="2 3">
    <name type="scientific">Pseudonocardia sediminis</name>
    <dbReference type="NCBI Taxonomy" id="1397368"/>
    <lineage>
        <taxon>Bacteria</taxon>
        <taxon>Bacillati</taxon>
        <taxon>Actinomycetota</taxon>
        <taxon>Actinomycetes</taxon>
        <taxon>Pseudonocardiales</taxon>
        <taxon>Pseudonocardiaceae</taxon>
        <taxon>Pseudonocardia</taxon>
    </lineage>
</organism>
<protein>
    <submittedName>
        <fullName evidence="2">Methyltransferase family protein</fullName>
    </submittedName>
</protein>
<sequence length="229" mass="24803">MTSARSSDEHSAAAAAGHWDDLYSTRAADQLSWTQPDAGASAELIDSLPVEARERVVDVGGGTGVLVDHLLAAGRRRITVLDASQQALAIARRRVESAGHPTGAVTWVVADVRAWQPSGTFRLWHDRAVFHFLTDPADRSRYAELAAAHVDPGGHLVIGTFAADGPDRCSGLPVIRYGPDALAAQFRPAFDPVTARDEHHRTPWGTDQHFTWLVLQRRRPEPCPGTVLG</sequence>
<dbReference type="Gene3D" id="3.40.50.150">
    <property type="entry name" value="Vaccinia Virus protein VP39"/>
    <property type="match status" value="1"/>
</dbReference>
<dbReference type="GO" id="GO:0008168">
    <property type="term" value="F:methyltransferase activity"/>
    <property type="evidence" value="ECO:0007669"/>
    <property type="project" value="UniProtKB-KW"/>
</dbReference>
<proteinExistence type="predicted"/>
<name>A0A4Q7UUL7_PSEST</name>
<dbReference type="PANTHER" id="PTHR12843">
    <property type="entry name" value="PROTEIN-LYSINE N-METHYLTRANSFERASE METTL10"/>
    <property type="match status" value="1"/>
</dbReference>
<dbReference type="OrthoDB" id="3469983at2"/>
<evidence type="ECO:0000313" key="2">
    <source>
        <dbReference type="EMBL" id="RZT85647.1"/>
    </source>
</evidence>